<reference evidence="1" key="3">
    <citation type="submission" date="2022-06" db="UniProtKB">
        <authorList>
            <consortium name="EnsemblPlants"/>
        </authorList>
    </citation>
    <scope>IDENTIFICATION</scope>
</reference>
<protein>
    <submittedName>
        <fullName evidence="1">Uncharacterized protein</fullName>
    </submittedName>
</protein>
<name>A0A8R7TS28_TRIUA</name>
<dbReference type="EnsemblPlants" id="TuG1812G0300001114.01.T02">
    <property type="protein sequence ID" value="TuG1812G0300001114.01.T02"/>
    <property type="gene ID" value="TuG1812G0300001114.01"/>
</dbReference>
<dbReference type="Proteomes" id="UP000015106">
    <property type="component" value="Chromosome 3"/>
</dbReference>
<reference evidence="1" key="2">
    <citation type="submission" date="2018-03" db="EMBL/GenBank/DDBJ databases">
        <title>The Triticum urartu genome reveals the dynamic nature of wheat genome evolution.</title>
        <authorList>
            <person name="Ling H."/>
            <person name="Ma B."/>
            <person name="Shi X."/>
            <person name="Liu H."/>
            <person name="Dong L."/>
            <person name="Sun H."/>
            <person name="Cao Y."/>
            <person name="Gao Q."/>
            <person name="Zheng S."/>
            <person name="Li Y."/>
            <person name="Yu Y."/>
            <person name="Du H."/>
            <person name="Qi M."/>
            <person name="Li Y."/>
            <person name="Yu H."/>
            <person name="Cui Y."/>
            <person name="Wang N."/>
            <person name="Chen C."/>
            <person name="Wu H."/>
            <person name="Zhao Y."/>
            <person name="Zhang J."/>
            <person name="Li Y."/>
            <person name="Zhou W."/>
            <person name="Zhang B."/>
            <person name="Hu W."/>
            <person name="Eijk M."/>
            <person name="Tang J."/>
            <person name="Witsenboer H."/>
            <person name="Zhao S."/>
            <person name="Li Z."/>
            <person name="Zhang A."/>
            <person name="Wang D."/>
            <person name="Liang C."/>
        </authorList>
    </citation>
    <scope>NUCLEOTIDE SEQUENCE [LARGE SCALE GENOMIC DNA]</scope>
    <source>
        <strain evidence="1">cv. G1812</strain>
    </source>
</reference>
<evidence type="ECO:0000313" key="1">
    <source>
        <dbReference type="EnsemblPlants" id="TuG1812G0300001114.01.T02"/>
    </source>
</evidence>
<accession>A0A8R7TS28</accession>
<proteinExistence type="predicted"/>
<dbReference type="Gramene" id="TuG1812G0300001114.01.T02">
    <property type="protein sequence ID" value="TuG1812G0300001114.01.T02"/>
    <property type="gene ID" value="TuG1812G0300001114.01"/>
</dbReference>
<dbReference type="AlphaFoldDB" id="A0A8R7TS28"/>
<reference evidence="2" key="1">
    <citation type="journal article" date="2013" name="Nature">
        <title>Draft genome of the wheat A-genome progenitor Triticum urartu.</title>
        <authorList>
            <person name="Ling H.Q."/>
            <person name="Zhao S."/>
            <person name="Liu D."/>
            <person name="Wang J."/>
            <person name="Sun H."/>
            <person name="Zhang C."/>
            <person name="Fan H."/>
            <person name="Li D."/>
            <person name="Dong L."/>
            <person name="Tao Y."/>
            <person name="Gao C."/>
            <person name="Wu H."/>
            <person name="Li Y."/>
            <person name="Cui Y."/>
            <person name="Guo X."/>
            <person name="Zheng S."/>
            <person name="Wang B."/>
            <person name="Yu K."/>
            <person name="Liang Q."/>
            <person name="Yang W."/>
            <person name="Lou X."/>
            <person name="Chen J."/>
            <person name="Feng M."/>
            <person name="Jian J."/>
            <person name="Zhang X."/>
            <person name="Luo G."/>
            <person name="Jiang Y."/>
            <person name="Liu J."/>
            <person name="Wang Z."/>
            <person name="Sha Y."/>
            <person name="Zhang B."/>
            <person name="Wu H."/>
            <person name="Tang D."/>
            <person name="Shen Q."/>
            <person name="Xue P."/>
            <person name="Zou S."/>
            <person name="Wang X."/>
            <person name="Liu X."/>
            <person name="Wang F."/>
            <person name="Yang Y."/>
            <person name="An X."/>
            <person name="Dong Z."/>
            <person name="Zhang K."/>
            <person name="Zhang X."/>
            <person name="Luo M.C."/>
            <person name="Dvorak J."/>
            <person name="Tong Y."/>
            <person name="Wang J."/>
            <person name="Yang H."/>
            <person name="Li Z."/>
            <person name="Wang D."/>
            <person name="Zhang A."/>
            <person name="Wang J."/>
        </authorList>
    </citation>
    <scope>NUCLEOTIDE SEQUENCE</scope>
    <source>
        <strain evidence="2">cv. G1812</strain>
    </source>
</reference>
<keyword evidence="2" id="KW-1185">Reference proteome</keyword>
<sequence>MQKLQAAHPHDSFRCMNGYSHKSWHLVTHRKHYKIVKEVSRHNTSFACLLPAKDDSLRKVITKVVDKIDIKMDDFLEDGSQEATMLVIQALAIAVPHSTDRLLSHLPEMILNGHRERANVFRGALRAFDATDQHYN</sequence>
<organism evidence="1 2">
    <name type="scientific">Triticum urartu</name>
    <name type="common">Red wild einkorn</name>
    <name type="synonym">Crithodium urartu</name>
    <dbReference type="NCBI Taxonomy" id="4572"/>
    <lineage>
        <taxon>Eukaryota</taxon>
        <taxon>Viridiplantae</taxon>
        <taxon>Streptophyta</taxon>
        <taxon>Embryophyta</taxon>
        <taxon>Tracheophyta</taxon>
        <taxon>Spermatophyta</taxon>
        <taxon>Magnoliopsida</taxon>
        <taxon>Liliopsida</taxon>
        <taxon>Poales</taxon>
        <taxon>Poaceae</taxon>
        <taxon>BOP clade</taxon>
        <taxon>Pooideae</taxon>
        <taxon>Triticodae</taxon>
        <taxon>Triticeae</taxon>
        <taxon>Triticinae</taxon>
        <taxon>Triticum</taxon>
    </lineage>
</organism>
<evidence type="ECO:0000313" key="2">
    <source>
        <dbReference type="Proteomes" id="UP000015106"/>
    </source>
</evidence>